<evidence type="ECO:0000256" key="6">
    <source>
        <dbReference type="SAM" id="SignalP"/>
    </source>
</evidence>
<keyword evidence="2 5" id="KW-0812">Transmembrane</keyword>
<dbReference type="Pfam" id="PF04140">
    <property type="entry name" value="ICMT"/>
    <property type="match status" value="1"/>
</dbReference>
<feature type="transmembrane region" description="Helical" evidence="5">
    <location>
        <begin position="177"/>
        <end position="199"/>
    </location>
</feature>
<proteinExistence type="inferred from homology"/>
<dbReference type="GO" id="GO:0032259">
    <property type="term" value="P:methylation"/>
    <property type="evidence" value="ECO:0007669"/>
    <property type="project" value="UniProtKB-KW"/>
</dbReference>
<comment type="similarity">
    <text evidence="5">Belongs to the class VI-like SAM-binding methyltransferase superfamily. Isoprenylcysteine carboxyl methyltransferase family.</text>
</comment>
<feature type="transmembrane region" description="Helical" evidence="5">
    <location>
        <begin position="96"/>
        <end position="117"/>
    </location>
</feature>
<dbReference type="GO" id="GO:0004671">
    <property type="term" value="F:protein C-terminal S-isoprenylcysteine carboxyl O-methyltransferase activity"/>
    <property type="evidence" value="ECO:0007669"/>
    <property type="project" value="UniProtKB-EC"/>
</dbReference>
<dbReference type="PANTHER" id="PTHR12714">
    <property type="entry name" value="PROTEIN-S ISOPRENYLCYSTEINE O-METHYLTRANSFERASE"/>
    <property type="match status" value="1"/>
</dbReference>
<dbReference type="PANTHER" id="PTHR12714:SF9">
    <property type="entry name" value="PROTEIN-S-ISOPRENYLCYSTEINE O-METHYLTRANSFERASE"/>
    <property type="match status" value="1"/>
</dbReference>
<feature type="signal peptide" evidence="6">
    <location>
        <begin position="1"/>
        <end position="21"/>
    </location>
</feature>
<dbReference type="AlphaFoldDB" id="A0A4Y7QFE3"/>
<name>A0A4Y7QFE3_9AGAM</name>
<comment type="subcellular location">
    <subcellularLocation>
        <location evidence="5">Endoplasmic reticulum membrane</location>
        <topology evidence="5">Multi-pass membrane protein</topology>
    </subcellularLocation>
    <subcellularLocation>
        <location evidence="1">Membrane</location>
        <topology evidence="1">Multi-pass membrane protein</topology>
    </subcellularLocation>
</comment>
<comment type="catalytic activity">
    <reaction evidence="5">
        <text>[protein]-C-terminal S-[(2E,6E)-farnesyl]-L-cysteine + S-adenosyl-L-methionine = [protein]-C-terminal S-[(2E,6E)-farnesyl]-L-cysteine methyl ester + S-adenosyl-L-homocysteine</text>
        <dbReference type="Rhea" id="RHEA:21672"/>
        <dbReference type="Rhea" id="RHEA-COMP:12125"/>
        <dbReference type="Rhea" id="RHEA-COMP:12126"/>
        <dbReference type="ChEBI" id="CHEBI:57856"/>
        <dbReference type="ChEBI" id="CHEBI:59789"/>
        <dbReference type="ChEBI" id="CHEBI:90510"/>
        <dbReference type="ChEBI" id="CHEBI:90511"/>
        <dbReference type="EC" id="2.1.1.100"/>
    </reaction>
</comment>
<evidence type="ECO:0000256" key="1">
    <source>
        <dbReference type="ARBA" id="ARBA00004141"/>
    </source>
</evidence>
<evidence type="ECO:0000256" key="4">
    <source>
        <dbReference type="ARBA" id="ARBA00023136"/>
    </source>
</evidence>
<dbReference type="EC" id="2.1.1.100" evidence="5"/>
<evidence type="ECO:0000256" key="2">
    <source>
        <dbReference type="ARBA" id="ARBA00022692"/>
    </source>
</evidence>
<organism evidence="7 8">
    <name type="scientific">Rickenella mellea</name>
    <dbReference type="NCBI Taxonomy" id="50990"/>
    <lineage>
        <taxon>Eukaryota</taxon>
        <taxon>Fungi</taxon>
        <taxon>Dikarya</taxon>
        <taxon>Basidiomycota</taxon>
        <taxon>Agaricomycotina</taxon>
        <taxon>Agaricomycetes</taxon>
        <taxon>Hymenochaetales</taxon>
        <taxon>Rickenellaceae</taxon>
        <taxon>Rickenella</taxon>
    </lineage>
</organism>
<keyword evidence="5" id="KW-0256">Endoplasmic reticulum</keyword>
<keyword evidence="5" id="KW-0949">S-adenosyl-L-methionine</keyword>
<keyword evidence="5" id="KW-0489">Methyltransferase</keyword>
<sequence length="232" mass="25753">MTVVFPATLVLALLFFRVAITPPVPPARDAEKTLDKNDVKRKADGLRNLVHVIKQGISVLVVLELLVAVAPWSLVSPVITRLCPSSYHHSPPSNQLFVALALMIAGGALRLLCYRALGSAFTWEVTKPSMLVTTGPYAWARHPSYPGIWLTMTGSIIFLLSPTTVLRECIPPGGARLTLNIFVVIYILWAATWCGFLAIRARGEDALLKKEFGKQWEAWNEKTRAMFIPFVW</sequence>
<dbReference type="EMBL" id="ML170161">
    <property type="protein sequence ID" value="TDL26393.1"/>
    <property type="molecule type" value="Genomic_DNA"/>
</dbReference>
<dbReference type="STRING" id="50990.A0A4Y7QFE3"/>
<feature type="transmembrane region" description="Helical" evidence="5">
    <location>
        <begin position="147"/>
        <end position="165"/>
    </location>
</feature>
<keyword evidence="6" id="KW-0732">Signal</keyword>
<dbReference type="OrthoDB" id="422086at2759"/>
<feature type="chain" id="PRO_5021218061" description="Protein-S-isoprenylcysteine O-methyltransferase" evidence="6">
    <location>
        <begin position="22"/>
        <end position="232"/>
    </location>
</feature>
<keyword evidence="4 5" id="KW-0472">Membrane</keyword>
<evidence type="ECO:0000313" key="7">
    <source>
        <dbReference type="EMBL" id="TDL26393.1"/>
    </source>
</evidence>
<accession>A0A4Y7QFE3</accession>
<reference evidence="7 8" key="1">
    <citation type="submission" date="2018-06" db="EMBL/GenBank/DDBJ databases">
        <title>A transcriptomic atlas of mushroom development highlights an independent origin of complex multicellularity.</title>
        <authorList>
            <consortium name="DOE Joint Genome Institute"/>
            <person name="Krizsan K."/>
            <person name="Almasi E."/>
            <person name="Merenyi Z."/>
            <person name="Sahu N."/>
            <person name="Viragh M."/>
            <person name="Koszo T."/>
            <person name="Mondo S."/>
            <person name="Kiss B."/>
            <person name="Balint B."/>
            <person name="Kues U."/>
            <person name="Barry K."/>
            <person name="Hegedus J.C."/>
            <person name="Henrissat B."/>
            <person name="Johnson J."/>
            <person name="Lipzen A."/>
            <person name="Ohm R."/>
            <person name="Nagy I."/>
            <person name="Pangilinan J."/>
            <person name="Yan J."/>
            <person name="Xiong Y."/>
            <person name="Grigoriev I.V."/>
            <person name="Hibbett D.S."/>
            <person name="Nagy L.G."/>
        </authorList>
    </citation>
    <scope>NUCLEOTIDE SEQUENCE [LARGE SCALE GENOMIC DNA]</scope>
    <source>
        <strain evidence="7 8">SZMC22713</strain>
    </source>
</reference>
<protein>
    <recommendedName>
        <fullName evidence="5">Protein-S-isoprenylcysteine O-methyltransferase</fullName>
        <ecNumber evidence="5">2.1.1.100</ecNumber>
    </recommendedName>
</protein>
<dbReference type="Gene3D" id="1.20.120.1630">
    <property type="match status" value="1"/>
</dbReference>
<dbReference type="GO" id="GO:0005789">
    <property type="term" value="C:endoplasmic reticulum membrane"/>
    <property type="evidence" value="ECO:0007669"/>
    <property type="project" value="UniProtKB-SubCell"/>
</dbReference>
<dbReference type="InterPro" id="IPR007269">
    <property type="entry name" value="ICMT_MeTrfase"/>
</dbReference>
<feature type="transmembrane region" description="Helical" evidence="5">
    <location>
        <begin position="56"/>
        <end position="75"/>
    </location>
</feature>
<keyword evidence="5" id="KW-0808">Transferase</keyword>
<keyword evidence="3 5" id="KW-1133">Transmembrane helix</keyword>
<evidence type="ECO:0000256" key="3">
    <source>
        <dbReference type="ARBA" id="ARBA00022989"/>
    </source>
</evidence>
<evidence type="ECO:0000313" key="8">
    <source>
        <dbReference type="Proteomes" id="UP000294933"/>
    </source>
</evidence>
<keyword evidence="8" id="KW-1185">Reference proteome</keyword>
<dbReference type="Proteomes" id="UP000294933">
    <property type="component" value="Unassembled WGS sequence"/>
</dbReference>
<dbReference type="VEuPathDB" id="FungiDB:BD410DRAFT_763596"/>
<gene>
    <name evidence="7" type="ORF">BD410DRAFT_763596</name>
</gene>
<evidence type="ECO:0000256" key="5">
    <source>
        <dbReference type="RuleBase" id="RU362022"/>
    </source>
</evidence>